<dbReference type="GO" id="GO:0016226">
    <property type="term" value="P:iron-sulfur cluster assembly"/>
    <property type="evidence" value="ECO:0007669"/>
    <property type="project" value="InterPro"/>
</dbReference>
<dbReference type="Gene3D" id="3.30.1370.70">
    <property type="entry name" value="Scaffold protein Nfu/NifU, N-terminal domain"/>
    <property type="match status" value="1"/>
</dbReference>
<dbReference type="InterPro" id="IPR034904">
    <property type="entry name" value="FSCA_dom_sf"/>
</dbReference>
<dbReference type="OrthoDB" id="565552at2759"/>
<dbReference type="GO" id="GO:0005739">
    <property type="term" value="C:mitochondrion"/>
    <property type="evidence" value="ECO:0007669"/>
    <property type="project" value="TreeGrafter"/>
</dbReference>
<dbReference type="Gene3D" id="3.30.300.130">
    <property type="entry name" value="Fe-S cluster assembly (FSCA)"/>
    <property type="match status" value="1"/>
</dbReference>
<dbReference type="EMBL" id="LODT01000034">
    <property type="protein sequence ID" value="KYQ91529.1"/>
    <property type="molecule type" value="Genomic_DNA"/>
</dbReference>
<dbReference type="OMA" id="MHWISEV"/>
<comment type="caution">
    <text evidence="3">The sequence shown here is derived from an EMBL/GenBank/DDBJ whole genome shotgun (WGS) entry which is preliminary data.</text>
</comment>
<organism evidence="3 4">
    <name type="scientific">Tieghemostelium lacteum</name>
    <name type="common">Slime mold</name>
    <name type="synonym">Dictyostelium lacteum</name>
    <dbReference type="NCBI Taxonomy" id="361077"/>
    <lineage>
        <taxon>Eukaryota</taxon>
        <taxon>Amoebozoa</taxon>
        <taxon>Evosea</taxon>
        <taxon>Eumycetozoa</taxon>
        <taxon>Dictyostelia</taxon>
        <taxon>Dictyosteliales</taxon>
        <taxon>Raperosteliaceae</taxon>
        <taxon>Tieghemostelium</taxon>
    </lineage>
</organism>
<reference evidence="3 4" key="1">
    <citation type="submission" date="2015-12" db="EMBL/GenBank/DDBJ databases">
        <title>Dictyostelia acquired genes for synthesis and detection of signals that induce cell-type specialization by lateral gene transfer from prokaryotes.</title>
        <authorList>
            <person name="Gloeckner G."/>
            <person name="Schaap P."/>
        </authorList>
    </citation>
    <scope>NUCLEOTIDE SEQUENCE [LARGE SCALE GENOMIC DNA]</scope>
    <source>
        <strain evidence="3 4">TK</strain>
    </source>
</reference>
<dbReference type="FunFam" id="3.30.1370.70:FF:000001">
    <property type="entry name" value="NifU-like protein 4, mitochondrial"/>
    <property type="match status" value="1"/>
</dbReference>
<accession>A0A151ZC67</accession>
<name>A0A151ZC67_TIELA</name>
<dbReference type="InParanoid" id="A0A151ZC67"/>
<gene>
    <name evidence="3" type="ORF">DLAC_07290</name>
</gene>
<dbReference type="FunFam" id="3.30.300.130:FF:000001">
    <property type="entry name" value="NFU1 iron-sulfur cluster scaffold"/>
    <property type="match status" value="1"/>
</dbReference>
<dbReference type="GO" id="GO:0005506">
    <property type="term" value="F:iron ion binding"/>
    <property type="evidence" value="ECO:0007669"/>
    <property type="project" value="InterPro"/>
</dbReference>
<dbReference type="InterPro" id="IPR001075">
    <property type="entry name" value="NIF_FeS_clus_asmbl_NifU_C"/>
</dbReference>
<dbReference type="FunCoup" id="A0A151ZC67">
    <property type="interactions" value="486"/>
</dbReference>
<dbReference type="AlphaFoldDB" id="A0A151ZC67"/>
<evidence type="ECO:0000259" key="2">
    <source>
        <dbReference type="SMART" id="SM00932"/>
    </source>
</evidence>
<evidence type="ECO:0000313" key="4">
    <source>
        <dbReference type="Proteomes" id="UP000076078"/>
    </source>
</evidence>
<dbReference type="Pfam" id="PF01106">
    <property type="entry name" value="NifU"/>
    <property type="match status" value="1"/>
</dbReference>
<dbReference type="GO" id="GO:0051536">
    <property type="term" value="F:iron-sulfur cluster binding"/>
    <property type="evidence" value="ECO:0007669"/>
    <property type="project" value="InterPro"/>
</dbReference>
<dbReference type="SUPFAM" id="SSF117916">
    <property type="entry name" value="Fe-S cluster assembly (FSCA) domain-like"/>
    <property type="match status" value="1"/>
</dbReference>
<dbReference type="Proteomes" id="UP000076078">
    <property type="component" value="Unassembled WGS sequence"/>
</dbReference>
<evidence type="ECO:0000313" key="3">
    <source>
        <dbReference type="EMBL" id="KYQ91529.1"/>
    </source>
</evidence>
<keyword evidence="4" id="KW-1185">Reference proteome</keyword>
<sequence>MNHLYKSLLVLNKFRGTNSFKSSLLISTRSYITSSSSCVISFKQNNISSTNNILNIYNSNKCRLVNNRYYSTSGTEGNIIKDFFNTKEDDSKKNQSIFIQTETTPNSDNLKFLPGIQVLPDGKYMDFPDFKSTQISPLANQLFKLDGVNRVFLSSNYISVNKEPDVEWSILKPQIFGTIIDFFHSGKEVLTDQPEVENSDTLILPEDDETVAMIKELIETRVRPNILEDGGNIQYVGFKDGIVMVKLQGSCSSCSSSQATLKGGIERMLMYWISDVRGVIAVTDNDLENINMDYFNSVDEKINNDSNNENNNNNTKSE</sequence>
<protein>
    <submittedName>
        <fullName evidence="3">NIF system FeS cluster assembly domain-containing protein</fullName>
    </submittedName>
</protein>
<dbReference type="SMART" id="SM00932">
    <property type="entry name" value="Nfu_N"/>
    <property type="match status" value="1"/>
</dbReference>
<dbReference type="SUPFAM" id="SSF110836">
    <property type="entry name" value="Hypothetical protein SAV1430"/>
    <property type="match status" value="1"/>
</dbReference>
<dbReference type="PANTHER" id="PTHR11178">
    <property type="entry name" value="IRON-SULFUR CLUSTER SCAFFOLD PROTEIN NFU-RELATED"/>
    <property type="match status" value="1"/>
</dbReference>
<feature type="domain" description="Scaffold protein Nfu/NifU N-terminal" evidence="2">
    <location>
        <begin position="99"/>
        <end position="186"/>
    </location>
</feature>
<comment type="similarity">
    <text evidence="1">Belongs to the NifU family.</text>
</comment>
<dbReference type="InterPro" id="IPR036498">
    <property type="entry name" value="Nfu/NifU_N_sf"/>
</dbReference>
<dbReference type="PANTHER" id="PTHR11178:SF1">
    <property type="entry name" value="NFU1 IRON-SULFUR CLUSTER SCAFFOLD HOMOLOG, MITOCHONDRIAL"/>
    <property type="match status" value="1"/>
</dbReference>
<dbReference type="STRING" id="361077.A0A151ZC67"/>
<evidence type="ECO:0000256" key="1">
    <source>
        <dbReference type="ARBA" id="ARBA00006420"/>
    </source>
</evidence>
<dbReference type="InterPro" id="IPR014824">
    <property type="entry name" value="Nfu/NifU_N"/>
</dbReference>
<dbReference type="Pfam" id="PF08712">
    <property type="entry name" value="Nfu_N"/>
    <property type="match status" value="1"/>
</dbReference>
<proteinExistence type="inferred from homology"/>